<dbReference type="PROSITE" id="PS00107">
    <property type="entry name" value="PROTEIN_KINASE_ATP"/>
    <property type="match status" value="1"/>
</dbReference>
<dbReference type="SUPFAM" id="SSF56112">
    <property type="entry name" value="Protein kinase-like (PK-like)"/>
    <property type="match status" value="1"/>
</dbReference>
<keyword evidence="1" id="KW-0547">Nucleotide-binding</keyword>
<dbReference type="PANTHER" id="PTHR44167">
    <property type="entry name" value="OVARIAN-SPECIFIC SERINE/THREONINE-PROTEIN KINASE LOK-RELATED"/>
    <property type="match status" value="1"/>
</dbReference>
<dbReference type="GO" id="GO:0005737">
    <property type="term" value="C:cytoplasm"/>
    <property type="evidence" value="ECO:0007669"/>
    <property type="project" value="TreeGrafter"/>
</dbReference>
<dbReference type="OrthoDB" id="40902at2759"/>
<dbReference type="EMBL" id="QKYT01000242">
    <property type="protein sequence ID" value="RIA88891.1"/>
    <property type="molecule type" value="Genomic_DNA"/>
</dbReference>
<protein>
    <submittedName>
        <fullName evidence="4">Kinase-like domain-containing protein</fullName>
    </submittedName>
</protein>
<dbReference type="InterPro" id="IPR000719">
    <property type="entry name" value="Prot_kinase_dom"/>
</dbReference>
<feature type="binding site" evidence="1">
    <location>
        <position position="171"/>
    </location>
    <ligand>
        <name>ATP</name>
        <dbReference type="ChEBI" id="CHEBI:30616"/>
    </ligand>
</feature>
<dbReference type="EMBL" id="QKYT01001120">
    <property type="protein sequence ID" value="RIA79854.1"/>
    <property type="molecule type" value="Genomic_DNA"/>
</dbReference>
<dbReference type="CDD" id="cd14014">
    <property type="entry name" value="STKc_PknB_like"/>
    <property type="match status" value="1"/>
</dbReference>
<name>A0A397T147_9GLOM</name>
<dbReference type="GO" id="GO:0044773">
    <property type="term" value="P:mitotic DNA damage checkpoint signaling"/>
    <property type="evidence" value="ECO:0007669"/>
    <property type="project" value="TreeGrafter"/>
</dbReference>
<dbReference type="Gene3D" id="1.10.510.10">
    <property type="entry name" value="Transferase(Phosphotransferase) domain 1"/>
    <property type="match status" value="1"/>
</dbReference>
<evidence type="ECO:0000256" key="1">
    <source>
        <dbReference type="PROSITE-ProRule" id="PRU10141"/>
    </source>
</evidence>
<evidence type="ECO:0000313" key="5">
    <source>
        <dbReference type="Proteomes" id="UP000265703"/>
    </source>
</evidence>
<feature type="domain" description="Protein kinase" evidence="2">
    <location>
        <begin position="139"/>
        <end position="414"/>
    </location>
</feature>
<dbReference type="STRING" id="658196.A0A397T147"/>
<dbReference type="Pfam" id="PF00069">
    <property type="entry name" value="Pkinase"/>
    <property type="match status" value="1"/>
</dbReference>
<dbReference type="GO" id="GO:0004674">
    <property type="term" value="F:protein serine/threonine kinase activity"/>
    <property type="evidence" value="ECO:0007669"/>
    <property type="project" value="TreeGrafter"/>
</dbReference>
<dbReference type="Gene3D" id="2.60.200.20">
    <property type="match status" value="1"/>
</dbReference>
<comment type="caution">
    <text evidence="4">The sequence shown here is derived from an EMBL/GenBank/DDBJ whole genome shotgun (WGS) entry which is preliminary data.</text>
</comment>
<gene>
    <name evidence="4" type="ORF">C1645_725656</name>
    <name evidence="3" type="ORF">C1645_793683</name>
</gene>
<dbReference type="PANTHER" id="PTHR44167:SF18">
    <property type="entry name" value="PROTEIN KINASE DOMAIN-CONTAINING PROTEIN"/>
    <property type="match status" value="1"/>
</dbReference>
<evidence type="ECO:0000313" key="3">
    <source>
        <dbReference type="EMBL" id="RIA79854.1"/>
    </source>
</evidence>
<dbReference type="SUPFAM" id="SSF49879">
    <property type="entry name" value="SMAD/FHA domain"/>
    <property type="match status" value="1"/>
</dbReference>
<dbReference type="InterPro" id="IPR011009">
    <property type="entry name" value="Kinase-like_dom_sf"/>
</dbReference>
<dbReference type="GO" id="GO:0005524">
    <property type="term" value="F:ATP binding"/>
    <property type="evidence" value="ECO:0007669"/>
    <property type="project" value="UniProtKB-UniRule"/>
</dbReference>
<keyword evidence="4" id="KW-0808">Transferase</keyword>
<dbReference type="PROSITE" id="PS50011">
    <property type="entry name" value="PROTEIN_KINASE_DOM"/>
    <property type="match status" value="1"/>
</dbReference>
<dbReference type="InterPro" id="IPR008984">
    <property type="entry name" value="SMAD_FHA_dom_sf"/>
</dbReference>
<keyword evidence="1" id="KW-0067">ATP-binding</keyword>
<dbReference type="Proteomes" id="UP000265703">
    <property type="component" value="Unassembled WGS sequence"/>
</dbReference>
<reference evidence="4 5" key="1">
    <citation type="submission" date="2018-06" db="EMBL/GenBank/DDBJ databases">
        <title>Comparative genomics reveals the genomic features of Rhizophagus irregularis, R. cerebriforme, R. diaphanum and Gigaspora rosea, and their symbiotic lifestyle signature.</title>
        <authorList>
            <person name="Morin E."/>
            <person name="San Clemente H."/>
            <person name="Chen E.C.H."/>
            <person name="De La Providencia I."/>
            <person name="Hainaut M."/>
            <person name="Kuo A."/>
            <person name="Kohler A."/>
            <person name="Murat C."/>
            <person name="Tang N."/>
            <person name="Roy S."/>
            <person name="Loubradou J."/>
            <person name="Henrissat B."/>
            <person name="Grigoriev I.V."/>
            <person name="Corradi N."/>
            <person name="Roux C."/>
            <person name="Martin F.M."/>
        </authorList>
    </citation>
    <scope>NUCLEOTIDE SEQUENCE [LARGE SCALE GENOMIC DNA]</scope>
    <source>
        <strain evidence="4 5">DAOM 227022</strain>
    </source>
</reference>
<evidence type="ECO:0000259" key="2">
    <source>
        <dbReference type="PROSITE" id="PS50011"/>
    </source>
</evidence>
<dbReference type="GO" id="GO:0005634">
    <property type="term" value="C:nucleus"/>
    <property type="evidence" value="ECO:0007669"/>
    <property type="project" value="TreeGrafter"/>
</dbReference>
<organism evidence="4 5">
    <name type="scientific">Glomus cerebriforme</name>
    <dbReference type="NCBI Taxonomy" id="658196"/>
    <lineage>
        <taxon>Eukaryota</taxon>
        <taxon>Fungi</taxon>
        <taxon>Fungi incertae sedis</taxon>
        <taxon>Mucoromycota</taxon>
        <taxon>Glomeromycotina</taxon>
        <taxon>Glomeromycetes</taxon>
        <taxon>Glomerales</taxon>
        <taxon>Glomeraceae</taxon>
        <taxon>Glomus</taxon>
    </lineage>
</organism>
<keyword evidence="5" id="KW-1185">Reference proteome</keyword>
<accession>A0A397T147</accession>
<proteinExistence type="predicted"/>
<keyword evidence="4" id="KW-0418">Kinase</keyword>
<dbReference type="InterPro" id="IPR017441">
    <property type="entry name" value="Protein_kinase_ATP_BS"/>
</dbReference>
<dbReference type="SMART" id="SM00220">
    <property type="entry name" value="S_TKc"/>
    <property type="match status" value="1"/>
</dbReference>
<sequence length="421" mass="48898">MSSQVISRFEGRNYKMTITLTEEQKSVMIGSDDTCRKGHICDNETVLAPYHCLIYLQRDENRKSWKTIIQEKAMNPQKYVTLVNNSILEVRRKQWLGNNDEIKVGNGKEFIIFVFHDEFTRGVEERLIRVPESFNTRFKNECDEIGNGAHSIIYRAHDIKMNGSPKECVCKIVRISRNVTSISFKKLCQEPVILDSLKHINIIRVLGYCVDNDDPVRLLIWQEMMYGENLEKYINKVTTVNQKEWRFISSQILDALSFMHDKNIAHRDLKPSNIMWANNEHKILKLIDFGLAKNCNIESPDRDMVICGTPLYTPPEIHNASPSAIHDLYKPSVDIWAFGVCSFYFLTGEYPFFNEGELYDGDLLQDNIIKREIPKEPLRKRNIDEAIVELITDKILVKDPINRITAEGIINYFITTLHCNE</sequence>
<dbReference type="AlphaFoldDB" id="A0A397T147"/>
<evidence type="ECO:0000313" key="4">
    <source>
        <dbReference type="EMBL" id="RIA88891.1"/>
    </source>
</evidence>